<dbReference type="EMBL" id="CAACVJ010000687">
    <property type="protein sequence ID" value="VEP18459.1"/>
    <property type="molecule type" value="Genomic_DNA"/>
</dbReference>
<evidence type="ECO:0000313" key="1">
    <source>
        <dbReference type="EMBL" id="VEP18459.1"/>
    </source>
</evidence>
<name>A0A563W430_9CYAN</name>
<evidence type="ECO:0000313" key="2">
    <source>
        <dbReference type="Proteomes" id="UP000320055"/>
    </source>
</evidence>
<reference evidence="1 2" key="1">
    <citation type="submission" date="2019-01" db="EMBL/GenBank/DDBJ databases">
        <authorList>
            <person name="Brito A."/>
        </authorList>
    </citation>
    <scope>NUCLEOTIDE SEQUENCE [LARGE SCALE GENOMIC DNA]</scope>
    <source>
        <strain evidence="1">1</strain>
    </source>
</reference>
<protein>
    <submittedName>
        <fullName evidence="1">Uncharacterized protein</fullName>
    </submittedName>
</protein>
<dbReference type="AlphaFoldDB" id="A0A563W430"/>
<proteinExistence type="predicted"/>
<sequence>MVNLTFKTNSYQNKYLGISLILITQKTRDSQKLYSKAFTLGYRELILFV</sequence>
<keyword evidence="2" id="KW-1185">Reference proteome</keyword>
<organism evidence="1 2">
    <name type="scientific">Hyella patelloides LEGE 07179</name>
    <dbReference type="NCBI Taxonomy" id="945734"/>
    <lineage>
        <taxon>Bacteria</taxon>
        <taxon>Bacillati</taxon>
        <taxon>Cyanobacteriota</taxon>
        <taxon>Cyanophyceae</taxon>
        <taxon>Pleurocapsales</taxon>
        <taxon>Hyellaceae</taxon>
        <taxon>Hyella</taxon>
    </lineage>
</organism>
<dbReference type="Proteomes" id="UP000320055">
    <property type="component" value="Unassembled WGS sequence"/>
</dbReference>
<gene>
    <name evidence="1" type="ORF">H1P_80014</name>
</gene>
<accession>A0A563W430</accession>